<evidence type="ECO:0000259" key="8">
    <source>
        <dbReference type="SMART" id="SM00892"/>
    </source>
</evidence>
<evidence type="ECO:0000313" key="11">
    <source>
        <dbReference type="Proteomes" id="UP000092461"/>
    </source>
</evidence>
<dbReference type="EnsemblMetazoa" id="LLOJ008136-RA">
    <property type="protein sequence ID" value="LLOJ008136-PA"/>
    <property type="gene ID" value="LLOJ008136"/>
</dbReference>
<evidence type="ECO:0000256" key="2">
    <source>
        <dbReference type="ARBA" id="ARBA00022722"/>
    </source>
</evidence>
<reference evidence="10" key="3">
    <citation type="submission" date="2020-05" db="UniProtKB">
        <authorList>
            <consortium name="EnsemblMetazoa"/>
        </authorList>
    </citation>
    <scope>IDENTIFICATION</scope>
    <source>
        <strain evidence="10">Jacobina</strain>
    </source>
</reference>
<protein>
    <submittedName>
        <fullName evidence="9">Putative deoxyribonuclease i deoxyribonuclease i</fullName>
    </submittedName>
</protein>
<evidence type="ECO:0000256" key="5">
    <source>
        <dbReference type="PIRSR" id="PIRSR640255-2"/>
    </source>
</evidence>
<dbReference type="FunFam" id="3.40.570.10:FF:000007">
    <property type="entry name" value="Alkaline nuclease"/>
    <property type="match status" value="1"/>
</dbReference>
<dbReference type="PANTHER" id="PTHR13966">
    <property type="entry name" value="ENDONUCLEASE RELATED"/>
    <property type="match status" value="1"/>
</dbReference>
<feature type="chain" id="PRO_5044555560" evidence="6">
    <location>
        <begin position="19"/>
        <end position="391"/>
    </location>
</feature>
<feature type="domain" description="DNA/RNA non-specific endonuclease/pyrophosphatase/phosphodiesterase" evidence="8">
    <location>
        <begin position="135"/>
        <end position="372"/>
    </location>
</feature>
<dbReference type="GO" id="GO:0046872">
    <property type="term" value="F:metal ion binding"/>
    <property type="evidence" value="ECO:0007669"/>
    <property type="project" value="UniProtKB-KW"/>
</dbReference>
<sequence length="391" mass="42543">MFLRVSLVLLGVAHLVTSQCSVNIRNDIPVRDPVYLTQQGQLWAPNGAALTWNSGQPSFVSCTGSGNSITFNGERTSTKTCLSGTNFNIGGSTVSSSQLTCANTITGDITNTGSNCANDGTILNIGFNTYATPGFVTYIQSCYSLSTGSVRYTRHVIPGRAINFAVIESSRPSFKTAGSAPHVSPAVSYTQVSQKTRLTQLLGSEAQAERFLSTSSYMSRGHLAPDADGIYRSWQFATYFYTNVAPQWQQTNGGNWVRVENAARQKAHNMQQDLLIFTGVYDILTLPHVNGQQIPLTLEAGGIEVPKWYWKIIKSTTNNAAIALITLNNPFATSLPANEQLCPDICASAGWADSYYSNFARGYTYCCNVQNLMSRITWIPSEASAPNVLNW</sequence>
<keyword evidence="11" id="KW-1185">Reference proteome</keyword>
<dbReference type="SMART" id="SM00477">
    <property type="entry name" value="NUC"/>
    <property type="match status" value="1"/>
</dbReference>
<dbReference type="GO" id="GO:0005743">
    <property type="term" value="C:mitochondrial inner membrane"/>
    <property type="evidence" value="ECO:0007669"/>
    <property type="project" value="TreeGrafter"/>
</dbReference>
<accession>A0A1B0CTD6</accession>
<dbReference type="Gene3D" id="3.40.570.10">
    <property type="entry name" value="Extracellular Endonuclease, subunit A"/>
    <property type="match status" value="1"/>
</dbReference>
<evidence type="ECO:0000313" key="9">
    <source>
        <dbReference type="EMBL" id="MBC1171060.1"/>
    </source>
</evidence>
<dbReference type="InterPro" id="IPR044929">
    <property type="entry name" value="DNA/RNA_non-sp_Endonuclease_sf"/>
</dbReference>
<dbReference type="SUPFAM" id="SSF54060">
    <property type="entry name" value="His-Me finger endonucleases"/>
    <property type="match status" value="1"/>
</dbReference>
<dbReference type="InterPro" id="IPR001604">
    <property type="entry name" value="Endo_G_ENPP1-like_dom"/>
</dbReference>
<feature type="signal peptide" evidence="6">
    <location>
        <begin position="1"/>
        <end position="18"/>
    </location>
</feature>
<dbReference type="GO" id="GO:0004521">
    <property type="term" value="F:RNA endonuclease activity"/>
    <property type="evidence" value="ECO:0007669"/>
    <property type="project" value="TreeGrafter"/>
</dbReference>
<dbReference type="GO" id="GO:0005634">
    <property type="term" value="C:nucleus"/>
    <property type="evidence" value="ECO:0007669"/>
    <property type="project" value="TreeGrafter"/>
</dbReference>
<evidence type="ECO:0000256" key="1">
    <source>
        <dbReference type="ARBA" id="ARBA00010052"/>
    </source>
</evidence>
<keyword evidence="3" id="KW-0378">Hydrolase</keyword>
<dbReference type="RefSeq" id="XP_055687135.1">
    <property type="nucleotide sequence ID" value="XM_055831160.1"/>
</dbReference>
<dbReference type="InterPro" id="IPR020821">
    <property type="entry name" value="ENPP1-3/EXOG-like_nuc-like"/>
</dbReference>
<evidence type="ECO:0000256" key="6">
    <source>
        <dbReference type="SAM" id="SignalP"/>
    </source>
</evidence>
<dbReference type="KEGG" id="lll:129792269"/>
<reference evidence="11" key="1">
    <citation type="submission" date="2012-05" db="EMBL/GenBank/DDBJ databases">
        <title>Whole Genome Assembly of Lutzomyia longipalpis.</title>
        <authorList>
            <person name="Richards S."/>
            <person name="Qu C."/>
            <person name="Dillon R."/>
            <person name="Worley K."/>
            <person name="Scherer S."/>
            <person name="Batterton M."/>
            <person name="Taylor A."/>
            <person name="Hawes A."/>
            <person name="Hernandez B."/>
            <person name="Kovar C."/>
            <person name="Mandapat C."/>
            <person name="Pham C."/>
            <person name="Qu C."/>
            <person name="Jing C."/>
            <person name="Bess C."/>
            <person name="Bandaranaike D."/>
            <person name="Ngo D."/>
            <person name="Ongeri F."/>
            <person name="Arias F."/>
            <person name="Lara F."/>
            <person name="Weissenberger G."/>
            <person name="Kamau G."/>
            <person name="Han H."/>
            <person name="Shen H."/>
            <person name="Dinh H."/>
            <person name="Khalil I."/>
            <person name="Jones J."/>
            <person name="Shafer J."/>
            <person name="Jayaseelan J."/>
            <person name="Quiroz J."/>
            <person name="Blankenburg K."/>
            <person name="Nguyen L."/>
            <person name="Jackson L."/>
            <person name="Francisco L."/>
            <person name="Tang L.-Y."/>
            <person name="Pu L.-L."/>
            <person name="Perales L."/>
            <person name="Lorensuhewa L."/>
            <person name="Munidasa M."/>
            <person name="Coyle M."/>
            <person name="Taylor M."/>
            <person name="Puazo M."/>
            <person name="Firestine M."/>
            <person name="Scheel M."/>
            <person name="Javaid M."/>
            <person name="Wang M."/>
            <person name="Li M."/>
            <person name="Tabassum N."/>
            <person name="Saada N."/>
            <person name="Osuji N."/>
            <person name="Aqrawi P."/>
            <person name="Fu Q."/>
            <person name="Thornton R."/>
            <person name="Raj R."/>
            <person name="Goodspeed R."/>
            <person name="Mata R."/>
            <person name="Najjar R."/>
            <person name="Gubbala S."/>
            <person name="Lee S."/>
            <person name="Denson S."/>
            <person name="Patil S."/>
            <person name="Macmil S."/>
            <person name="Qi S."/>
            <person name="Matskevitch T."/>
            <person name="Palculict T."/>
            <person name="Mathew T."/>
            <person name="Vee V."/>
            <person name="Velamala V."/>
            <person name="Korchina V."/>
            <person name="Cai W."/>
            <person name="Liu W."/>
            <person name="Dai W."/>
            <person name="Zou X."/>
            <person name="Zhu Y."/>
            <person name="Zhang Y."/>
            <person name="Wu Y.-Q."/>
            <person name="Xin Y."/>
            <person name="Nazarath L."/>
            <person name="Kovar C."/>
            <person name="Han Y."/>
            <person name="Muzny D."/>
            <person name="Gibbs R."/>
        </authorList>
    </citation>
    <scope>NUCLEOTIDE SEQUENCE [LARGE SCALE GENOMIC DNA]</scope>
    <source>
        <strain evidence="11">Jacobina</strain>
    </source>
</reference>
<feature type="domain" description="ENPP1-3/EXOG-like endonuclease/phosphodiesterase" evidence="7">
    <location>
        <begin position="136"/>
        <end position="362"/>
    </location>
</feature>
<dbReference type="PANTHER" id="PTHR13966:SF17">
    <property type="entry name" value="ENDONUCLEASE-RELATED"/>
    <property type="match status" value="1"/>
</dbReference>
<evidence type="ECO:0000256" key="4">
    <source>
        <dbReference type="PIRSR" id="PIRSR640255-1"/>
    </source>
</evidence>
<evidence type="ECO:0000256" key="3">
    <source>
        <dbReference type="ARBA" id="ARBA00022759"/>
    </source>
</evidence>
<name>A0A1B0CTD6_LUTLO</name>
<dbReference type="GeneID" id="129792269"/>
<feature type="binding site" evidence="5">
    <location>
        <position position="252"/>
    </location>
    <ligand>
        <name>Mg(2+)</name>
        <dbReference type="ChEBI" id="CHEBI:18420"/>
        <note>catalytic</note>
    </ligand>
</feature>
<dbReference type="GO" id="GO:0003676">
    <property type="term" value="F:nucleic acid binding"/>
    <property type="evidence" value="ECO:0007669"/>
    <property type="project" value="InterPro"/>
</dbReference>
<feature type="active site" description="Proton acceptor" evidence="4">
    <location>
        <position position="222"/>
    </location>
</feature>
<dbReference type="SMART" id="SM00892">
    <property type="entry name" value="Endonuclease_NS"/>
    <property type="match status" value="1"/>
</dbReference>
<organism evidence="10 11">
    <name type="scientific">Lutzomyia longipalpis</name>
    <name type="common">Sand fly</name>
    <dbReference type="NCBI Taxonomy" id="7200"/>
    <lineage>
        <taxon>Eukaryota</taxon>
        <taxon>Metazoa</taxon>
        <taxon>Ecdysozoa</taxon>
        <taxon>Arthropoda</taxon>
        <taxon>Hexapoda</taxon>
        <taxon>Insecta</taxon>
        <taxon>Pterygota</taxon>
        <taxon>Neoptera</taxon>
        <taxon>Endopterygota</taxon>
        <taxon>Diptera</taxon>
        <taxon>Nematocera</taxon>
        <taxon>Psychodoidea</taxon>
        <taxon>Psychodidae</taxon>
        <taxon>Lutzomyia</taxon>
        <taxon>Lutzomyia</taxon>
    </lineage>
</organism>
<dbReference type="GO" id="GO:0006309">
    <property type="term" value="P:apoptotic DNA fragmentation"/>
    <property type="evidence" value="ECO:0007669"/>
    <property type="project" value="TreeGrafter"/>
</dbReference>
<reference evidence="9" key="2">
    <citation type="journal article" date="2020" name="BMC">
        <title>Leishmania infection induces a limited differential gene expression in the sand fly midgut.</title>
        <authorList>
            <person name="Coutinho-Abreu I.V."/>
            <person name="Serafim T.D."/>
            <person name="Meneses C."/>
            <person name="Kamhawi S."/>
            <person name="Oliveira F."/>
            <person name="Valenzuela J.G."/>
        </authorList>
    </citation>
    <scope>NUCLEOTIDE SEQUENCE</scope>
    <source>
        <strain evidence="9">Jacobina</strain>
        <tissue evidence="9">Midgut</tissue>
    </source>
</reference>
<dbReference type="InterPro" id="IPR044925">
    <property type="entry name" value="His-Me_finger_sf"/>
</dbReference>
<dbReference type="VEuPathDB" id="VectorBase:LLONM1_000779"/>
<keyword evidence="3" id="KW-0255">Endonuclease</keyword>
<evidence type="ECO:0000259" key="7">
    <source>
        <dbReference type="SMART" id="SM00477"/>
    </source>
</evidence>
<dbReference type="InterPro" id="IPR040255">
    <property type="entry name" value="Non-specific_endonuclease"/>
</dbReference>
<dbReference type="OrthoDB" id="8194122at2759"/>
<keyword evidence="6" id="KW-0732">Signal</keyword>
<dbReference type="Pfam" id="PF01223">
    <property type="entry name" value="Endonuclease_NS"/>
    <property type="match status" value="1"/>
</dbReference>
<dbReference type="VEuPathDB" id="VectorBase:LLOJ008136"/>
<comment type="similarity">
    <text evidence="1">Belongs to the DNA/RNA non-specific endonuclease family.</text>
</comment>
<dbReference type="GO" id="GO:0000014">
    <property type="term" value="F:single-stranded DNA endodeoxyribonuclease activity"/>
    <property type="evidence" value="ECO:0007669"/>
    <property type="project" value="TreeGrafter"/>
</dbReference>
<dbReference type="EMBL" id="GITU01002357">
    <property type="protein sequence ID" value="MBC1171060.1"/>
    <property type="molecule type" value="Transcribed_RNA"/>
</dbReference>
<dbReference type="Proteomes" id="UP000092461">
    <property type="component" value="Unassembled WGS sequence"/>
</dbReference>
<dbReference type="EMBL" id="AJWK01027435">
    <property type="status" value="NOT_ANNOTATED_CDS"/>
    <property type="molecule type" value="Genomic_DNA"/>
</dbReference>
<evidence type="ECO:0000313" key="10">
    <source>
        <dbReference type="EnsemblMetazoa" id="LLOJ008136-PA"/>
    </source>
</evidence>
<dbReference type="AlphaFoldDB" id="A0A1B0CTD6"/>
<proteinExistence type="inferred from homology"/>
<keyword evidence="5" id="KW-0479">Metal-binding</keyword>
<keyword evidence="2" id="KW-0540">Nuclease</keyword>